<accession>A0A1V3WUY3</accession>
<sequence length="91" mass="9270">MSTMPVTLTVTFTWCGRPSGWVSTTSTRLCTEDHDGTASMSASASMITSGGASMTISLDAWTATATKLATTAGLRRGGNGTMSDHPGCCGC</sequence>
<gene>
    <name evidence="1" type="ORF">BZL30_6122</name>
</gene>
<proteinExistence type="predicted"/>
<evidence type="ECO:0000313" key="1">
    <source>
        <dbReference type="EMBL" id="OOK70747.1"/>
    </source>
</evidence>
<organism evidence="1 2">
    <name type="scientific">Mycobacterium kansasii</name>
    <dbReference type="NCBI Taxonomy" id="1768"/>
    <lineage>
        <taxon>Bacteria</taxon>
        <taxon>Bacillati</taxon>
        <taxon>Actinomycetota</taxon>
        <taxon>Actinomycetes</taxon>
        <taxon>Mycobacteriales</taxon>
        <taxon>Mycobacteriaceae</taxon>
        <taxon>Mycobacterium</taxon>
    </lineage>
</organism>
<dbReference type="Proteomes" id="UP000189229">
    <property type="component" value="Unassembled WGS sequence"/>
</dbReference>
<reference evidence="1 2" key="1">
    <citation type="submission" date="2017-02" db="EMBL/GenBank/DDBJ databases">
        <title>Complete genome sequences of Mycobacterium kansasii strains isolated from rhesus macaques.</title>
        <authorList>
            <person name="Panda A."/>
            <person name="Nagaraj S."/>
            <person name="Zhao X."/>
            <person name="Tettelin H."/>
            <person name="Detolla L.J."/>
        </authorList>
    </citation>
    <scope>NUCLEOTIDE SEQUENCE [LARGE SCALE GENOMIC DNA]</scope>
    <source>
        <strain evidence="1 2">11-3813</strain>
    </source>
</reference>
<dbReference type="AlphaFoldDB" id="A0A1V3WUY3"/>
<comment type="caution">
    <text evidence="1">The sequence shown here is derived from an EMBL/GenBank/DDBJ whole genome shotgun (WGS) entry which is preliminary data.</text>
</comment>
<protein>
    <submittedName>
        <fullName evidence="1">Cyclase/dehydrase domain protein</fullName>
    </submittedName>
</protein>
<evidence type="ECO:0000313" key="2">
    <source>
        <dbReference type="Proteomes" id="UP000189229"/>
    </source>
</evidence>
<name>A0A1V3WUY3_MYCKA</name>
<dbReference type="EMBL" id="MVBM01000006">
    <property type="protein sequence ID" value="OOK70747.1"/>
    <property type="molecule type" value="Genomic_DNA"/>
</dbReference>